<gene>
    <name evidence="2" type="ORF">ADEAN_001052500</name>
</gene>
<evidence type="ECO:0000313" key="3">
    <source>
        <dbReference type="Proteomes" id="UP000515908"/>
    </source>
</evidence>
<reference evidence="2 3" key="1">
    <citation type="submission" date="2020-08" db="EMBL/GenBank/DDBJ databases">
        <authorList>
            <person name="Newling K."/>
            <person name="Davey J."/>
            <person name="Forrester S."/>
        </authorList>
    </citation>
    <scope>NUCLEOTIDE SEQUENCE [LARGE SCALE GENOMIC DNA]</scope>
    <source>
        <strain evidence="3">Crithidia deanei Carvalho (ATCC PRA-265)</strain>
    </source>
</reference>
<accession>A0A7G2CT09</accession>
<name>A0A7G2CT09_9TRYP</name>
<evidence type="ECO:0000256" key="1">
    <source>
        <dbReference type="SAM" id="Phobius"/>
    </source>
</evidence>
<feature type="transmembrane region" description="Helical" evidence="1">
    <location>
        <begin position="67"/>
        <end position="88"/>
    </location>
</feature>
<dbReference type="AlphaFoldDB" id="A0A7G2CT09"/>
<dbReference type="Proteomes" id="UP000515908">
    <property type="component" value="Chromosome 29"/>
</dbReference>
<feature type="transmembrane region" description="Helical" evidence="1">
    <location>
        <begin position="28"/>
        <end position="47"/>
    </location>
</feature>
<keyword evidence="1" id="KW-0812">Transmembrane</keyword>
<evidence type="ECO:0000313" key="2">
    <source>
        <dbReference type="EMBL" id="CAD2222966.1"/>
    </source>
</evidence>
<protein>
    <submittedName>
        <fullName evidence="2">Uncharacterized protein</fullName>
    </submittedName>
</protein>
<sequence>MDIIAIITIIIAIGCLLGIYYKDIRAVVAALVGDAALPTVIGAYPQLFVGEKTKVKQLFDIHSSGALIVAGWCLQVITFILMIINACCL</sequence>
<proteinExistence type="predicted"/>
<feature type="transmembrane region" description="Helical" evidence="1">
    <location>
        <begin position="6"/>
        <end position="21"/>
    </location>
</feature>
<keyword evidence="1" id="KW-0472">Membrane</keyword>
<dbReference type="EMBL" id="LR877173">
    <property type="protein sequence ID" value="CAD2222966.1"/>
    <property type="molecule type" value="Genomic_DNA"/>
</dbReference>
<keyword evidence="1" id="KW-1133">Transmembrane helix</keyword>
<dbReference type="VEuPathDB" id="TriTrypDB:ADEAN_001052500"/>
<dbReference type="OrthoDB" id="274173at2759"/>
<organism evidence="2 3">
    <name type="scientific">Angomonas deanei</name>
    <dbReference type="NCBI Taxonomy" id="59799"/>
    <lineage>
        <taxon>Eukaryota</taxon>
        <taxon>Discoba</taxon>
        <taxon>Euglenozoa</taxon>
        <taxon>Kinetoplastea</taxon>
        <taxon>Metakinetoplastina</taxon>
        <taxon>Trypanosomatida</taxon>
        <taxon>Trypanosomatidae</taxon>
        <taxon>Strigomonadinae</taxon>
        <taxon>Angomonas</taxon>
    </lineage>
</organism>
<keyword evidence="3" id="KW-1185">Reference proteome</keyword>